<dbReference type="RefSeq" id="XP_015281438.1">
    <property type="nucleotide sequence ID" value="XM_015425952.1"/>
</dbReference>
<dbReference type="PANTHER" id="PTHR12496">
    <property type="entry name" value="CGI-41 METHYLTRANSFERASE"/>
    <property type="match status" value="1"/>
</dbReference>
<proteinExistence type="predicted"/>
<protein>
    <submittedName>
        <fullName evidence="2">Methyltransferase-like protein 25</fullName>
    </submittedName>
</protein>
<evidence type="ECO:0000313" key="2">
    <source>
        <dbReference type="RefSeq" id="XP_015281438.1"/>
    </source>
</evidence>
<reference evidence="2" key="1">
    <citation type="submission" date="2025-08" db="UniProtKB">
        <authorList>
            <consortium name="RefSeq"/>
        </authorList>
    </citation>
    <scope>IDENTIFICATION</scope>
</reference>
<dbReference type="Proteomes" id="UP000694871">
    <property type="component" value="Unplaced"/>
</dbReference>
<keyword evidence="1" id="KW-1185">Reference proteome</keyword>
<evidence type="ECO:0000313" key="1">
    <source>
        <dbReference type="Proteomes" id="UP000694871"/>
    </source>
</evidence>
<feature type="non-terminal residue" evidence="2">
    <location>
        <position position="150"/>
    </location>
</feature>
<dbReference type="GeneID" id="107122810"/>
<gene>
    <name evidence="2" type="primary">METTL25</name>
</gene>
<accession>A0ABM1L651</accession>
<organism evidence="1 2">
    <name type="scientific">Gekko japonicus</name>
    <name type="common">Schlegel's Japanese gecko</name>
    <dbReference type="NCBI Taxonomy" id="146911"/>
    <lineage>
        <taxon>Eukaryota</taxon>
        <taxon>Metazoa</taxon>
        <taxon>Chordata</taxon>
        <taxon>Craniata</taxon>
        <taxon>Vertebrata</taxon>
        <taxon>Euteleostomi</taxon>
        <taxon>Lepidosauria</taxon>
        <taxon>Squamata</taxon>
        <taxon>Bifurcata</taxon>
        <taxon>Gekkota</taxon>
        <taxon>Gekkonidae</taxon>
        <taxon>Gekkoninae</taxon>
        <taxon>Gekko</taxon>
    </lineage>
</organism>
<name>A0ABM1L651_GEKJA</name>
<dbReference type="PANTHER" id="PTHR12496:SF9">
    <property type="entry name" value="METHYLTRANSFERASE-LIKE PROTEIN 25-RELATED"/>
    <property type="match status" value="1"/>
</dbReference>
<dbReference type="InterPro" id="IPR052220">
    <property type="entry name" value="METTL25"/>
</dbReference>
<sequence>MSQSAHDATAIAKADELLLLAPSAEAVRTRVRAVAQFLRRVLPLCRAHTVEFFTRGLWEKMVALPPETVLDALSGERLQQLLEEPPPQRSLEEAADGCDFPDIFCENSQKLVNVRAFALAAKYYSMPNLGVCTSLEDMLKALNCQQQPRS</sequence>